<sequence>MSIWTRLRRFFAAPDQPSHLVTYDPSAMTGTASDPVILSSAGNVFSFHVIPHFIWAGRMSMDRLKNFSDQWQAQARSDLLRRIWPISRDFQPIDLAGVELKINESLAPWCYDTEHGELRCTPSVRVLLDPAVRERVLPLEGRRLELAVEHSLGLLKAGHVRERVEAWLEVVRSLEHLATLGPDERRLLAPAVAALVDGEFARVMQSLAATREQRSLDLITVLTQASGNHGQLGLYEFADAYDKAVRSFCKQAGISYGSLVDDRT</sequence>
<name>A0A5M3XWC1_9ACTN</name>
<dbReference type="EMBL" id="BLAF01000032">
    <property type="protein sequence ID" value="GES22628.1"/>
    <property type="molecule type" value="Genomic_DNA"/>
</dbReference>
<dbReference type="OrthoDB" id="3690860at2"/>
<gene>
    <name evidence="1" type="ORF">Aple_055260</name>
</gene>
<dbReference type="Proteomes" id="UP000377595">
    <property type="component" value="Unassembled WGS sequence"/>
</dbReference>
<reference evidence="1 2" key="1">
    <citation type="submission" date="2019-10" db="EMBL/GenBank/DDBJ databases">
        <title>Whole genome shotgun sequence of Acrocarpospora pleiomorpha NBRC 16267.</title>
        <authorList>
            <person name="Ichikawa N."/>
            <person name="Kimura A."/>
            <person name="Kitahashi Y."/>
            <person name="Komaki H."/>
            <person name="Oguchi A."/>
        </authorList>
    </citation>
    <scope>NUCLEOTIDE SEQUENCE [LARGE SCALE GENOMIC DNA]</scope>
    <source>
        <strain evidence="1 2">NBRC 16267</strain>
    </source>
</reference>
<evidence type="ECO:0000313" key="2">
    <source>
        <dbReference type="Proteomes" id="UP000377595"/>
    </source>
</evidence>
<evidence type="ECO:0000313" key="1">
    <source>
        <dbReference type="EMBL" id="GES22628.1"/>
    </source>
</evidence>
<protein>
    <submittedName>
        <fullName evidence="1">Uncharacterized protein</fullName>
    </submittedName>
</protein>
<dbReference type="RefSeq" id="WP_155347568.1">
    <property type="nucleotide sequence ID" value="NZ_BAAAHM010000035.1"/>
</dbReference>
<proteinExistence type="predicted"/>
<keyword evidence="2" id="KW-1185">Reference proteome</keyword>
<comment type="caution">
    <text evidence="1">The sequence shown here is derived from an EMBL/GenBank/DDBJ whole genome shotgun (WGS) entry which is preliminary data.</text>
</comment>
<dbReference type="AlphaFoldDB" id="A0A5M3XWC1"/>
<organism evidence="1 2">
    <name type="scientific">Acrocarpospora pleiomorpha</name>
    <dbReference type="NCBI Taxonomy" id="90975"/>
    <lineage>
        <taxon>Bacteria</taxon>
        <taxon>Bacillati</taxon>
        <taxon>Actinomycetota</taxon>
        <taxon>Actinomycetes</taxon>
        <taxon>Streptosporangiales</taxon>
        <taxon>Streptosporangiaceae</taxon>
        <taxon>Acrocarpospora</taxon>
    </lineage>
</organism>
<accession>A0A5M3XWC1</accession>